<dbReference type="EMBL" id="JBHUGD010000001">
    <property type="protein sequence ID" value="MFD1945241.1"/>
    <property type="molecule type" value="Genomic_DNA"/>
</dbReference>
<keyword evidence="4" id="KW-1185">Reference proteome</keyword>
<organism evidence="3 4">
    <name type="scientific">Nocardioides aestuarii</name>
    <dbReference type="NCBI Taxonomy" id="252231"/>
    <lineage>
        <taxon>Bacteria</taxon>
        <taxon>Bacillati</taxon>
        <taxon>Actinomycetota</taxon>
        <taxon>Actinomycetes</taxon>
        <taxon>Propionibacteriales</taxon>
        <taxon>Nocardioidaceae</taxon>
        <taxon>Nocardioides</taxon>
    </lineage>
</organism>
<evidence type="ECO:0000256" key="1">
    <source>
        <dbReference type="SAM" id="MobiDB-lite"/>
    </source>
</evidence>
<feature type="chain" id="PRO_5045458362" description="Prokaryotic membrane lipoprotein lipid attachment site profile" evidence="2">
    <location>
        <begin position="19"/>
        <end position="206"/>
    </location>
</feature>
<name>A0ABW4THX1_9ACTN</name>
<feature type="signal peptide" evidence="2">
    <location>
        <begin position="1"/>
        <end position="18"/>
    </location>
</feature>
<evidence type="ECO:0000313" key="4">
    <source>
        <dbReference type="Proteomes" id="UP001597351"/>
    </source>
</evidence>
<dbReference type="PROSITE" id="PS51257">
    <property type="entry name" value="PROKAR_LIPOPROTEIN"/>
    <property type="match status" value="1"/>
</dbReference>
<evidence type="ECO:0000256" key="2">
    <source>
        <dbReference type="SAM" id="SignalP"/>
    </source>
</evidence>
<gene>
    <name evidence="3" type="ORF">ACFSDE_00415</name>
</gene>
<evidence type="ECO:0008006" key="5">
    <source>
        <dbReference type="Google" id="ProtNLM"/>
    </source>
</evidence>
<dbReference type="Proteomes" id="UP001597351">
    <property type="component" value="Unassembled WGS sequence"/>
</dbReference>
<accession>A0ABW4THX1</accession>
<feature type="compositionally biased region" description="Gly residues" evidence="1">
    <location>
        <begin position="24"/>
        <end position="39"/>
    </location>
</feature>
<proteinExistence type="predicted"/>
<reference evidence="4" key="1">
    <citation type="journal article" date="2019" name="Int. J. Syst. Evol. Microbiol.">
        <title>The Global Catalogue of Microorganisms (GCM) 10K type strain sequencing project: providing services to taxonomists for standard genome sequencing and annotation.</title>
        <authorList>
            <consortium name="The Broad Institute Genomics Platform"/>
            <consortium name="The Broad Institute Genome Sequencing Center for Infectious Disease"/>
            <person name="Wu L."/>
            <person name="Ma J."/>
        </authorList>
    </citation>
    <scope>NUCLEOTIDE SEQUENCE [LARGE SCALE GENOMIC DNA]</scope>
    <source>
        <strain evidence="4">CGMCC 1.12477</strain>
    </source>
</reference>
<sequence length="206" mass="20918">MTRTSRILTAALASAALALTGCSGSDGSGSSDGGNGDRGGSANEFTAAGVSFEAPDGWEALDAKDADVSGENTADVAEGLGLTAEELQRTIAAVDLFVVDGDGPQDGFLSNINVLQQDGQLPDDKVIEQQFSQMGATVNDVSHPDAGIDDVTAVDYSLQVEPNLVEGISYLVPLGDQVVTITVSTPDRAESADIGEAVLASLTEAG</sequence>
<evidence type="ECO:0000313" key="3">
    <source>
        <dbReference type="EMBL" id="MFD1945241.1"/>
    </source>
</evidence>
<keyword evidence="2" id="KW-0732">Signal</keyword>
<protein>
    <recommendedName>
        <fullName evidence="5">Prokaryotic membrane lipoprotein lipid attachment site profile</fullName>
    </recommendedName>
</protein>
<feature type="region of interest" description="Disordered" evidence="1">
    <location>
        <begin position="23"/>
        <end position="44"/>
    </location>
</feature>
<comment type="caution">
    <text evidence="3">The sequence shown here is derived from an EMBL/GenBank/DDBJ whole genome shotgun (WGS) entry which is preliminary data.</text>
</comment>
<dbReference type="RefSeq" id="WP_343915867.1">
    <property type="nucleotide sequence ID" value="NZ_BAAAJT010000002.1"/>
</dbReference>